<feature type="domain" description="3-dehydroquinate synthase N-terminal" evidence="11">
    <location>
        <begin position="63"/>
        <end position="174"/>
    </location>
</feature>
<proteinExistence type="inferred from homology"/>
<comment type="caution">
    <text evidence="9">Lacks conserved residue(s) required for the propagation of feature annotation.</text>
</comment>
<comment type="subcellular location">
    <subcellularLocation>
        <location evidence="9">Cytoplasm</location>
    </subcellularLocation>
</comment>
<name>A0A4R7KU62_9CLOT</name>
<comment type="pathway">
    <text evidence="9">Metabolic intermediate biosynthesis; chorismate biosynthesis; chorismate from D-erythrose 4-phosphate and phosphoenolpyruvate: step 2/7.</text>
</comment>
<evidence type="ECO:0000256" key="10">
    <source>
        <dbReference type="NCBIfam" id="TIGR01357"/>
    </source>
</evidence>
<dbReference type="GO" id="GO:0008652">
    <property type="term" value="P:amino acid biosynthetic process"/>
    <property type="evidence" value="ECO:0007669"/>
    <property type="project" value="UniProtKB-KW"/>
</dbReference>
<comment type="cofactor">
    <cofactor evidence="2">
        <name>Zn(2+)</name>
        <dbReference type="ChEBI" id="CHEBI:29105"/>
    </cofactor>
</comment>
<dbReference type="OrthoDB" id="9806583at2"/>
<dbReference type="Pfam" id="PF24621">
    <property type="entry name" value="DHQS_C"/>
    <property type="match status" value="1"/>
</dbReference>
<feature type="binding site" evidence="9">
    <location>
        <position position="258"/>
    </location>
    <ligand>
        <name>Zn(2+)</name>
        <dbReference type="ChEBI" id="CHEBI:29105"/>
    </ligand>
</feature>
<dbReference type="GO" id="GO:0009073">
    <property type="term" value="P:aromatic amino acid family biosynthetic process"/>
    <property type="evidence" value="ECO:0007669"/>
    <property type="project" value="UniProtKB-KW"/>
</dbReference>
<dbReference type="GO" id="GO:0009423">
    <property type="term" value="P:chorismate biosynthetic process"/>
    <property type="evidence" value="ECO:0007669"/>
    <property type="project" value="UniProtKB-UniRule"/>
</dbReference>
<evidence type="ECO:0000259" key="12">
    <source>
        <dbReference type="Pfam" id="PF24621"/>
    </source>
</evidence>
<dbReference type="EMBL" id="SOAZ01000005">
    <property type="protein sequence ID" value="TDT61834.1"/>
    <property type="molecule type" value="Genomic_DNA"/>
</dbReference>
<keyword evidence="9" id="KW-0963">Cytoplasm</keyword>
<dbReference type="Pfam" id="PF01761">
    <property type="entry name" value="DHQ_synthase"/>
    <property type="match status" value="1"/>
</dbReference>
<dbReference type="SUPFAM" id="SSF56796">
    <property type="entry name" value="Dehydroquinate synthase-like"/>
    <property type="match status" value="1"/>
</dbReference>
<dbReference type="FunFam" id="3.40.50.1970:FF:000007">
    <property type="entry name" value="Pentafunctional AROM polypeptide"/>
    <property type="match status" value="1"/>
</dbReference>
<dbReference type="EC" id="4.2.3.4" evidence="9 10"/>
<dbReference type="PANTHER" id="PTHR43622:SF1">
    <property type="entry name" value="3-DEHYDROQUINATE SYNTHASE"/>
    <property type="match status" value="1"/>
</dbReference>
<comment type="similarity">
    <text evidence="9">Belongs to the sugar phosphate cyclases superfamily. Dehydroquinate synthase family.</text>
</comment>
<dbReference type="PIRSF" id="PIRSF001455">
    <property type="entry name" value="DHQ_synth"/>
    <property type="match status" value="1"/>
</dbReference>
<feature type="binding site" evidence="9">
    <location>
        <position position="179"/>
    </location>
    <ligand>
        <name>Zn(2+)</name>
        <dbReference type="ChEBI" id="CHEBI:29105"/>
    </ligand>
</feature>
<dbReference type="GO" id="GO:0003856">
    <property type="term" value="F:3-dehydroquinate synthase activity"/>
    <property type="evidence" value="ECO:0007669"/>
    <property type="project" value="UniProtKB-UniRule"/>
</dbReference>
<organism evidence="13 14">
    <name type="scientific">Fonticella tunisiensis</name>
    <dbReference type="NCBI Taxonomy" id="1096341"/>
    <lineage>
        <taxon>Bacteria</taxon>
        <taxon>Bacillati</taxon>
        <taxon>Bacillota</taxon>
        <taxon>Clostridia</taxon>
        <taxon>Eubacteriales</taxon>
        <taxon>Clostridiaceae</taxon>
        <taxon>Fonticella</taxon>
    </lineage>
</organism>
<reference evidence="13 14" key="1">
    <citation type="submission" date="2019-03" db="EMBL/GenBank/DDBJ databases">
        <title>Genomic Encyclopedia of Type Strains, Phase IV (KMG-IV): sequencing the most valuable type-strain genomes for metagenomic binning, comparative biology and taxonomic classification.</title>
        <authorList>
            <person name="Goeker M."/>
        </authorList>
    </citation>
    <scope>NUCLEOTIDE SEQUENCE [LARGE SCALE GENOMIC DNA]</scope>
    <source>
        <strain evidence="13 14">DSM 24455</strain>
    </source>
</reference>
<evidence type="ECO:0000256" key="8">
    <source>
        <dbReference type="ARBA" id="ARBA00023285"/>
    </source>
</evidence>
<sequence length="357" mass="40309">MREVKIRASREYNVYINSGGDNIGPILERHKVKRIFIITDENVFDLHKSFIDKLGNRTIGIKVIKPGEESKSVDLILDIYRELIKCNADRKTAIAAIGGGVVGDVSGFAASTFMRGLNVIHIPTTLLAQCDSSIGGKTGFNFMNIKNIIGTFYQPLLVYIDVHFLKTLSDREYISGLAEVIKYGFACDKNLFHYVEENKLGIKEREMDKLFHIVNQCVKIKGELIEKDEYDHGLRQVLNFGHTIGHGIESINKFRLSHGEAVAVGMNLEAYMAFRMGYISEIEYKRLANIIKYFGLPTAVEGINIDELLQFMSKDKKKISDGIKFSLPETIGSAIILKEIKQNIIKESILEAIRRQL</sequence>
<feature type="binding site" evidence="9">
    <location>
        <position position="242"/>
    </location>
    <ligand>
        <name>Zn(2+)</name>
        <dbReference type="ChEBI" id="CHEBI:29105"/>
    </ligand>
</feature>
<dbReference type="PANTHER" id="PTHR43622">
    <property type="entry name" value="3-DEHYDROQUINATE SYNTHASE"/>
    <property type="match status" value="1"/>
</dbReference>
<keyword evidence="14" id="KW-1185">Reference proteome</keyword>
<evidence type="ECO:0000256" key="9">
    <source>
        <dbReference type="HAMAP-Rule" id="MF_00110"/>
    </source>
</evidence>
<feature type="binding site" evidence="9">
    <location>
        <begin position="100"/>
        <end position="104"/>
    </location>
    <ligand>
        <name>NAD(+)</name>
        <dbReference type="ChEBI" id="CHEBI:57540"/>
    </ligand>
</feature>
<keyword evidence="6 9" id="KW-0520">NAD</keyword>
<dbReference type="UniPathway" id="UPA00053">
    <property type="reaction ID" value="UER00085"/>
</dbReference>
<keyword evidence="8 9" id="KW-0170">Cobalt</keyword>
<gene>
    <name evidence="9" type="primary">aroB</name>
    <name evidence="13" type="ORF">EDD71_10512</name>
</gene>
<keyword evidence="5 9" id="KW-0862">Zinc</keyword>
<evidence type="ECO:0000256" key="2">
    <source>
        <dbReference type="ARBA" id="ARBA00001947"/>
    </source>
</evidence>
<evidence type="ECO:0000259" key="11">
    <source>
        <dbReference type="Pfam" id="PF01761"/>
    </source>
</evidence>
<evidence type="ECO:0000313" key="14">
    <source>
        <dbReference type="Proteomes" id="UP000295325"/>
    </source>
</evidence>
<feature type="binding site" evidence="9">
    <location>
        <position position="137"/>
    </location>
    <ligand>
        <name>NAD(+)</name>
        <dbReference type="ChEBI" id="CHEBI:57540"/>
    </ligand>
</feature>
<dbReference type="AlphaFoldDB" id="A0A4R7KU62"/>
<dbReference type="GO" id="GO:0046872">
    <property type="term" value="F:metal ion binding"/>
    <property type="evidence" value="ECO:0007669"/>
    <property type="project" value="UniProtKB-KW"/>
</dbReference>
<dbReference type="Gene3D" id="3.40.50.1970">
    <property type="match status" value="1"/>
</dbReference>
<keyword evidence="7 9" id="KW-0456">Lyase</keyword>
<evidence type="ECO:0000256" key="7">
    <source>
        <dbReference type="ARBA" id="ARBA00023239"/>
    </source>
</evidence>
<comment type="cofactor">
    <cofactor evidence="9">
        <name>Co(2+)</name>
        <dbReference type="ChEBI" id="CHEBI:48828"/>
    </cofactor>
    <cofactor evidence="9">
        <name>Zn(2+)</name>
        <dbReference type="ChEBI" id="CHEBI:29105"/>
    </cofactor>
    <text evidence="9">Binds 1 divalent metal cation per subunit. Can use either Co(2+) or Zn(2+).</text>
</comment>
<keyword evidence="9" id="KW-0028">Amino-acid biosynthesis</keyword>
<evidence type="ECO:0000313" key="13">
    <source>
        <dbReference type="EMBL" id="TDT61834.1"/>
    </source>
</evidence>
<dbReference type="InterPro" id="IPR030960">
    <property type="entry name" value="DHQS/DOIS_N"/>
</dbReference>
<accession>A0A4R7KU62</accession>
<comment type="function">
    <text evidence="9">Catalyzes the conversion of 3-deoxy-D-arabino-heptulosonate 7-phosphate (DAHP) to dehydroquinate (DHQ).</text>
</comment>
<comment type="caution">
    <text evidence="13">The sequence shown here is derived from an EMBL/GenBank/DDBJ whole genome shotgun (WGS) entry which is preliminary data.</text>
</comment>
<evidence type="ECO:0000256" key="6">
    <source>
        <dbReference type="ARBA" id="ARBA00023027"/>
    </source>
</evidence>
<keyword evidence="9" id="KW-0057">Aromatic amino acid biosynthesis</keyword>
<dbReference type="InterPro" id="IPR030963">
    <property type="entry name" value="DHQ_synth_fam"/>
</dbReference>
<dbReference type="HAMAP" id="MF_00110">
    <property type="entry name" value="DHQ_synthase"/>
    <property type="match status" value="1"/>
</dbReference>
<comment type="catalytic activity">
    <reaction evidence="9">
        <text>7-phospho-2-dehydro-3-deoxy-D-arabino-heptonate = 3-dehydroquinate + phosphate</text>
        <dbReference type="Rhea" id="RHEA:21968"/>
        <dbReference type="ChEBI" id="CHEBI:32364"/>
        <dbReference type="ChEBI" id="CHEBI:43474"/>
        <dbReference type="ChEBI" id="CHEBI:58394"/>
        <dbReference type="EC" id="4.2.3.4"/>
    </reaction>
</comment>
<dbReference type="Gene3D" id="1.20.1090.10">
    <property type="entry name" value="Dehydroquinate synthase-like - alpha domain"/>
    <property type="match status" value="1"/>
</dbReference>
<keyword evidence="3 9" id="KW-0479">Metal-binding</keyword>
<keyword evidence="4 9" id="KW-0547">Nucleotide-binding</keyword>
<dbReference type="GO" id="GO:0000166">
    <property type="term" value="F:nucleotide binding"/>
    <property type="evidence" value="ECO:0007669"/>
    <property type="project" value="UniProtKB-KW"/>
</dbReference>
<dbReference type="CDD" id="cd08195">
    <property type="entry name" value="DHQS"/>
    <property type="match status" value="1"/>
</dbReference>
<feature type="domain" description="3-dehydroquinate synthase C-terminal" evidence="12">
    <location>
        <begin position="176"/>
        <end position="318"/>
    </location>
</feature>
<evidence type="ECO:0000256" key="3">
    <source>
        <dbReference type="ARBA" id="ARBA00022723"/>
    </source>
</evidence>
<dbReference type="InterPro" id="IPR016037">
    <property type="entry name" value="DHQ_synth_AroB"/>
</dbReference>
<dbReference type="NCBIfam" id="TIGR01357">
    <property type="entry name" value="aroB"/>
    <property type="match status" value="1"/>
</dbReference>
<evidence type="ECO:0000256" key="5">
    <source>
        <dbReference type="ARBA" id="ARBA00022833"/>
    </source>
</evidence>
<protein>
    <recommendedName>
        <fullName evidence="9 10">3-dehydroquinate synthase</fullName>
        <shortName evidence="9">DHQS</shortName>
        <ecNumber evidence="9 10">4.2.3.4</ecNumber>
    </recommendedName>
</protein>
<dbReference type="RefSeq" id="WP_133627471.1">
    <property type="nucleotide sequence ID" value="NZ_SOAZ01000005.1"/>
</dbReference>
<feature type="binding site" evidence="9">
    <location>
        <position position="146"/>
    </location>
    <ligand>
        <name>NAD(+)</name>
        <dbReference type="ChEBI" id="CHEBI:57540"/>
    </ligand>
</feature>
<dbReference type="Proteomes" id="UP000295325">
    <property type="component" value="Unassembled WGS sequence"/>
</dbReference>
<feature type="binding site" evidence="9">
    <location>
        <begin position="164"/>
        <end position="167"/>
    </location>
    <ligand>
        <name>NAD(+)</name>
        <dbReference type="ChEBI" id="CHEBI:57540"/>
    </ligand>
</feature>
<dbReference type="InterPro" id="IPR056179">
    <property type="entry name" value="DHQS_C"/>
</dbReference>
<dbReference type="InterPro" id="IPR050071">
    <property type="entry name" value="Dehydroquinate_synthase"/>
</dbReference>
<feature type="binding site" evidence="9">
    <location>
        <begin position="124"/>
        <end position="125"/>
    </location>
    <ligand>
        <name>NAD(+)</name>
        <dbReference type="ChEBI" id="CHEBI:57540"/>
    </ligand>
</feature>
<dbReference type="GO" id="GO:0005737">
    <property type="term" value="C:cytoplasm"/>
    <property type="evidence" value="ECO:0007669"/>
    <property type="project" value="UniProtKB-SubCell"/>
</dbReference>
<evidence type="ECO:0000256" key="1">
    <source>
        <dbReference type="ARBA" id="ARBA00001911"/>
    </source>
</evidence>
<comment type="cofactor">
    <cofactor evidence="1 9">
        <name>NAD(+)</name>
        <dbReference type="ChEBI" id="CHEBI:57540"/>
    </cofactor>
</comment>
<evidence type="ECO:0000256" key="4">
    <source>
        <dbReference type="ARBA" id="ARBA00022741"/>
    </source>
</evidence>